<proteinExistence type="inferred from homology"/>
<evidence type="ECO:0000256" key="2">
    <source>
        <dbReference type="ARBA" id="ARBA00022741"/>
    </source>
</evidence>
<keyword evidence="3 4" id="KW-0418">Kinase</keyword>
<keyword evidence="1 4" id="KW-0808">Transferase</keyword>
<dbReference type="InterPro" id="IPR027417">
    <property type="entry name" value="P-loop_NTPase"/>
</dbReference>
<feature type="region of interest" description="Disordered" evidence="5">
    <location>
        <begin position="187"/>
        <end position="228"/>
    </location>
</feature>
<dbReference type="Proteomes" id="UP001166674">
    <property type="component" value="Unassembled WGS sequence"/>
</dbReference>
<reference evidence="7" key="1">
    <citation type="submission" date="2020-03" db="EMBL/GenBank/DDBJ databases">
        <title>Studies in the Genomics of Life Span.</title>
        <authorList>
            <person name="Glass D."/>
        </authorList>
    </citation>
    <scope>NUCLEOTIDE SEQUENCE</scope>
    <source>
        <strain evidence="7">SUZIE</strain>
        <tissue evidence="7">Muscle</tissue>
    </source>
</reference>
<evidence type="ECO:0000313" key="8">
    <source>
        <dbReference type="Proteomes" id="UP001166674"/>
    </source>
</evidence>
<evidence type="ECO:0000256" key="4">
    <source>
        <dbReference type="RuleBase" id="RU003330"/>
    </source>
</evidence>
<evidence type="ECO:0000256" key="1">
    <source>
        <dbReference type="ARBA" id="ARBA00022679"/>
    </source>
</evidence>
<dbReference type="Pfam" id="PF00406">
    <property type="entry name" value="ADK"/>
    <property type="match status" value="1"/>
</dbReference>
<evidence type="ECO:0000259" key="6">
    <source>
        <dbReference type="Pfam" id="PF05191"/>
    </source>
</evidence>
<keyword evidence="8" id="KW-1185">Reference proteome</keyword>
<sequence>MRAGHVWRAHLKDLENIVPCLGISPLHSLNGPDRSTCCIQAVGWNTDLPRFPRTLVQAEALDKICDLDLVISLNIPFETLKDRLSRRWIHPPSGRVYNLDFNPPHVHGIDDITGEPLVQQEDDKPEAVAARLRRYKDAAKPVIELYKLIPPYPSSSLGLSMSLLGSYRKKTSNDGYESLQLVDSNGDLSAGSGGGGGKQRVHTAAAAARSPARQPPDRASTMDSSGSAADWARSAQLLRASGAAQFPSSGLAL</sequence>
<protein>
    <submittedName>
        <fullName evidence="7">Adenylate kinase 4, mitochondrial</fullName>
    </submittedName>
</protein>
<dbReference type="AlphaFoldDB" id="A0AA41T8B4"/>
<evidence type="ECO:0000313" key="7">
    <source>
        <dbReference type="EMBL" id="MBZ3888781.1"/>
    </source>
</evidence>
<dbReference type="GO" id="GO:0004017">
    <property type="term" value="F:AMP kinase activity"/>
    <property type="evidence" value="ECO:0007669"/>
    <property type="project" value="InterPro"/>
</dbReference>
<organism evidence="7 8">
    <name type="scientific">Sciurus carolinensis</name>
    <name type="common">Eastern gray squirrel</name>
    <dbReference type="NCBI Taxonomy" id="30640"/>
    <lineage>
        <taxon>Eukaryota</taxon>
        <taxon>Metazoa</taxon>
        <taxon>Chordata</taxon>
        <taxon>Craniata</taxon>
        <taxon>Vertebrata</taxon>
        <taxon>Euteleostomi</taxon>
        <taxon>Mammalia</taxon>
        <taxon>Eutheria</taxon>
        <taxon>Euarchontoglires</taxon>
        <taxon>Glires</taxon>
        <taxon>Rodentia</taxon>
        <taxon>Sciuromorpha</taxon>
        <taxon>Sciuridae</taxon>
        <taxon>Sciurinae</taxon>
        <taxon>Sciurini</taxon>
        <taxon>Sciurus</taxon>
    </lineage>
</organism>
<dbReference type="InterPro" id="IPR007862">
    <property type="entry name" value="Adenylate_kinase_lid-dom"/>
</dbReference>
<evidence type="ECO:0000256" key="5">
    <source>
        <dbReference type="SAM" id="MobiDB-lite"/>
    </source>
</evidence>
<dbReference type="EMBL" id="JAATJV010426244">
    <property type="protein sequence ID" value="MBZ3888781.1"/>
    <property type="molecule type" value="Genomic_DNA"/>
</dbReference>
<name>A0AA41T8B4_SCICA</name>
<comment type="caution">
    <text evidence="7">The sequence shown here is derived from an EMBL/GenBank/DDBJ whole genome shotgun (WGS) entry which is preliminary data.</text>
</comment>
<comment type="similarity">
    <text evidence="4">Belongs to the adenylate kinase family.</text>
</comment>
<gene>
    <name evidence="7" type="ORF">SUZIE_199670</name>
</gene>
<feature type="domain" description="Adenylate kinase active site lid" evidence="6">
    <location>
        <begin position="87"/>
        <end position="122"/>
    </location>
</feature>
<dbReference type="PANTHER" id="PTHR23359">
    <property type="entry name" value="NUCLEOTIDE KINASE"/>
    <property type="match status" value="1"/>
</dbReference>
<keyword evidence="2" id="KW-0547">Nucleotide-binding</keyword>
<dbReference type="InterPro" id="IPR000850">
    <property type="entry name" value="Adenylat/UMP-CMP_kin"/>
</dbReference>
<dbReference type="CDD" id="cd01428">
    <property type="entry name" value="ADK"/>
    <property type="match status" value="1"/>
</dbReference>
<dbReference type="Gene3D" id="3.40.50.300">
    <property type="entry name" value="P-loop containing nucleotide triphosphate hydrolases"/>
    <property type="match status" value="1"/>
</dbReference>
<dbReference type="PRINTS" id="PR00094">
    <property type="entry name" value="ADENYLTKNASE"/>
</dbReference>
<dbReference type="GO" id="GO:0005524">
    <property type="term" value="F:ATP binding"/>
    <property type="evidence" value="ECO:0007669"/>
    <property type="project" value="InterPro"/>
</dbReference>
<dbReference type="Pfam" id="PF05191">
    <property type="entry name" value="ADK_lid"/>
    <property type="match status" value="1"/>
</dbReference>
<dbReference type="SUPFAM" id="SSF52540">
    <property type="entry name" value="P-loop containing nucleoside triphosphate hydrolases"/>
    <property type="match status" value="1"/>
</dbReference>
<evidence type="ECO:0000256" key="3">
    <source>
        <dbReference type="ARBA" id="ARBA00022777"/>
    </source>
</evidence>
<accession>A0AA41T8B4</accession>